<dbReference type="Gene3D" id="3.40.50.720">
    <property type="entry name" value="NAD(P)-binding Rossmann-like Domain"/>
    <property type="match status" value="1"/>
</dbReference>
<dbReference type="EMBL" id="JAVRRT010000015">
    <property type="protein sequence ID" value="KAK5165785.1"/>
    <property type="molecule type" value="Genomic_DNA"/>
</dbReference>
<proteinExistence type="inferred from homology"/>
<gene>
    <name evidence="3" type="ORF">LTR77_008708</name>
</gene>
<dbReference type="InterPro" id="IPR036291">
    <property type="entry name" value="NAD(P)-bd_dom_sf"/>
</dbReference>
<comment type="caution">
    <text evidence="3">The sequence shown here is derived from an EMBL/GenBank/DDBJ whole genome shotgun (WGS) entry which is preliminary data.</text>
</comment>
<sequence length="231" mass="24426">MSTSKVLLVLGAGGNVGASVASSFAKNGYKVAIAARRLSDAVDDDGNLQIQADLSKPETVKSSFDKVTAKFGPPSVVVYNAASAQPVPAESPLDLPLEAFNRDIAVNTASVLVAAQNAVEGFKKLPKGTAGTFIFTGNFLNVKTMPFLVSGGIGKAATAHLLQVASQAYAPQGFRFYFADERKADGSAAFRDISGPNHAEHYLSLAKSTENQPWWQTFVGGQGYKHFPEKL</sequence>
<reference evidence="3 4" key="1">
    <citation type="submission" date="2023-08" db="EMBL/GenBank/DDBJ databases">
        <title>Black Yeasts Isolated from many extreme environments.</title>
        <authorList>
            <person name="Coleine C."/>
            <person name="Stajich J.E."/>
            <person name="Selbmann L."/>
        </authorList>
    </citation>
    <scope>NUCLEOTIDE SEQUENCE [LARGE SCALE GENOMIC DNA]</scope>
    <source>
        <strain evidence="3 4">CCFEE 5935</strain>
    </source>
</reference>
<evidence type="ECO:0000256" key="1">
    <source>
        <dbReference type="ARBA" id="ARBA00006484"/>
    </source>
</evidence>
<evidence type="ECO:0000256" key="2">
    <source>
        <dbReference type="ARBA" id="ARBA00023002"/>
    </source>
</evidence>
<dbReference type="SUPFAM" id="SSF51735">
    <property type="entry name" value="NAD(P)-binding Rossmann-fold domains"/>
    <property type="match status" value="1"/>
</dbReference>
<evidence type="ECO:0000313" key="4">
    <source>
        <dbReference type="Proteomes" id="UP001337655"/>
    </source>
</evidence>
<keyword evidence="2" id="KW-0560">Oxidoreductase</keyword>
<name>A0AAV9P020_9PEZI</name>
<evidence type="ECO:0000313" key="3">
    <source>
        <dbReference type="EMBL" id="KAK5165785.1"/>
    </source>
</evidence>
<dbReference type="PANTHER" id="PTHR43669">
    <property type="entry name" value="5-KETO-D-GLUCONATE 5-REDUCTASE"/>
    <property type="match status" value="1"/>
</dbReference>
<keyword evidence="4" id="KW-1185">Reference proteome</keyword>
<dbReference type="Proteomes" id="UP001337655">
    <property type="component" value="Unassembled WGS sequence"/>
</dbReference>
<dbReference type="AlphaFoldDB" id="A0AAV9P020"/>
<protein>
    <submittedName>
        <fullName evidence="3">Uncharacterized protein</fullName>
    </submittedName>
</protein>
<dbReference type="RefSeq" id="XP_064655797.1">
    <property type="nucleotide sequence ID" value="XM_064805938.1"/>
</dbReference>
<dbReference type="PANTHER" id="PTHR43669:SF4">
    <property type="entry name" value="SHORT-CHAIN DEHYDROGENASE"/>
    <property type="match status" value="1"/>
</dbReference>
<organism evidence="3 4">
    <name type="scientific">Saxophila tyrrhenica</name>
    <dbReference type="NCBI Taxonomy" id="1690608"/>
    <lineage>
        <taxon>Eukaryota</taxon>
        <taxon>Fungi</taxon>
        <taxon>Dikarya</taxon>
        <taxon>Ascomycota</taxon>
        <taxon>Pezizomycotina</taxon>
        <taxon>Dothideomycetes</taxon>
        <taxon>Dothideomycetidae</taxon>
        <taxon>Mycosphaerellales</taxon>
        <taxon>Extremaceae</taxon>
        <taxon>Saxophila</taxon>
    </lineage>
</organism>
<dbReference type="InterPro" id="IPR002347">
    <property type="entry name" value="SDR_fam"/>
</dbReference>
<dbReference type="GeneID" id="89930040"/>
<comment type="similarity">
    <text evidence="1">Belongs to the short-chain dehydrogenases/reductases (SDR) family.</text>
</comment>
<dbReference type="GO" id="GO:0016491">
    <property type="term" value="F:oxidoreductase activity"/>
    <property type="evidence" value="ECO:0007669"/>
    <property type="project" value="UniProtKB-KW"/>
</dbReference>
<accession>A0AAV9P020</accession>
<dbReference type="Pfam" id="PF13561">
    <property type="entry name" value="adh_short_C2"/>
    <property type="match status" value="1"/>
</dbReference>